<dbReference type="EMBL" id="JAMSHJ010000005">
    <property type="protein sequence ID" value="KAI5409263.1"/>
    <property type="molecule type" value="Genomic_DNA"/>
</dbReference>
<dbReference type="SUPFAM" id="SSF53098">
    <property type="entry name" value="Ribonuclease H-like"/>
    <property type="match status" value="1"/>
</dbReference>
<evidence type="ECO:0008006" key="3">
    <source>
        <dbReference type="Google" id="ProtNLM"/>
    </source>
</evidence>
<dbReference type="PANTHER" id="PTHR32166:SF74">
    <property type="entry name" value="OS05G0256350 PROTEIN"/>
    <property type="match status" value="1"/>
</dbReference>
<dbReference type="AlphaFoldDB" id="A0A9D4WWV6"/>
<comment type="caution">
    <text evidence="1">The sequence shown here is derived from an EMBL/GenBank/DDBJ whole genome shotgun (WGS) entry which is preliminary data.</text>
</comment>
<dbReference type="Gramene" id="Psat05G0489800-T1">
    <property type="protein sequence ID" value="KAI5409263.1"/>
    <property type="gene ID" value="KIW84_054898"/>
</dbReference>
<organism evidence="1 2">
    <name type="scientific">Pisum sativum</name>
    <name type="common">Garden pea</name>
    <name type="synonym">Lathyrus oleraceus</name>
    <dbReference type="NCBI Taxonomy" id="3888"/>
    <lineage>
        <taxon>Eukaryota</taxon>
        <taxon>Viridiplantae</taxon>
        <taxon>Streptophyta</taxon>
        <taxon>Embryophyta</taxon>
        <taxon>Tracheophyta</taxon>
        <taxon>Spermatophyta</taxon>
        <taxon>Magnoliopsida</taxon>
        <taxon>eudicotyledons</taxon>
        <taxon>Gunneridae</taxon>
        <taxon>Pentapetalae</taxon>
        <taxon>rosids</taxon>
        <taxon>fabids</taxon>
        <taxon>Fabales</taxon>
        <taxon>Fabaceae</taxon>
        <taxon>Papilionoideae</taxon>
        <taxon>50 kb inversion clade</taxon>
        <taxon>NPAAA clade</taxon>
        <taxon>Hologalegina</taxon>
        <taxon>IRL clade</taxon>
        <taxon>Fabeae</taxon>
        <taxon>Lathyrus</taxon>
    </lineage>
</organism>
<reference evidence="1 2" key="1">
    <citation type="journal article" date="2022" name="Nat. Genet.">
        <title>Improved pea reference genome and pan-genome highlight genomic features and evolutionary characteristics.</title>
        <authorList>
            <person name="Yang T."/>
            <person name="Liu R."/>
            <person name="Luo Y."/>
            <person name="Hu S."/>
            <person name="Wang D."/>
            <person name="Wang C."/>
            <person name="Pandey M.K."/>
            <person name="Ge S."/>
            <person name="Xu Q."/>
            <person name="Li N."/>
            <person name="Li G."/>
            <person name="Huang Y."/>
            <person name="Saxena R.K."/>
            <person name="Ji Y."/>
            <person name="Li M."/>
            <person name="Yan X."/>
            <person name="He Y."/>
            <person name="Liu Y."/>
            <person name="Wang X."/>
            <person name="Xiang C."/>
            <person name="Varshney R.K."/>
            <person name="Ding H."/>
            <person name="Gao S."/>
            <person name="Zong X."/>
        </authorList>
    </citation>
    <scope>NUCLEOTIDE SEQUENCE [LARGE SCALE GENOMIC DNA]</scope>
    <source>
        <strain evidence="1 2">cv. Zhongwan 6</strain>
    </source>
</reference>
<sequence length="324" mass="37555">MFTCDEWVSFKCVKDAKGKMTTSIILMASFWSDVVYTLKVMTLLVDVLRMIDNERKPAMGYIYATMGVAKESIEKAFNSNSSKYKAVFDIIDKRWECQLHHLLHSAGNYLNPEYYYEKPEIENDPKLVRGLRKCIETLSENDEVEDKISIQLAHYKGVTGLFGIRTTIRQRLTLAPAEWWKSYGAETPDLQLLIVKVLSLGCSASGYERNRSIFEHYNQALIERFKIRDKIDPIEFGEINYHTQWLVEEMGEDGEPLQEDLVHEDDDLTWAQVTETNGVNEPVIYTRRSRLLEVASTSMAQQVVVEDVEEDDENEELEEYFDDI</sequence>
<evidence type="ECO:0000313" key="1">
    <source>
        <dbReference type="EMBL" id="KAI5409263.1"/>
    </source>
</evidence>
<accession>A0A9D4WWV6</accession>
<evidence type="ECO:0000313" key="2">
    <source>
        <dbReference type="Proteomes" id="UP001058974"/>
    </source>
</evidence>
<gene>
    <name evidence="1" type="ORF">KIW84_054898</name>
</gene>
<name>A0A9D4WWV6_PEA</name>
<dbReference type="PANTHER" id="PTHR32166">
    <property type="entry name" value="OSJNBA0013A04.12 PROTEIN"/>
    <property type="match status" value="1"/>
</dbReference>
<dbReference type="Proteomes" id="UP001058974">
    <property type="component" value="Chromosome 5"/>
</dbReference>
<protein>
    <recommendedName>
        <fullName evidence="3">HAT C-terminal dimerisation domain-containing protein</fullName>
    </recommendedName>
</protein>
<dbReference type="InterPro" id="IPR012337">
    <property type="entry name" value="RNaseH-like_sf"/>
</dbReference>
<proteinExistence type="predicted"/>
<keyword evidence="2" id="KW-1185">Reference proteome</keyword>